<dbReference type="OrthoDB" id="5559625at2"/>
<dbReference type="InterPro" id="IPR014109">
    <property type="entry name" value="Thiol-disulphide_isomerase_rbB"/>
</dbReference>
<dbReference type="NCBIfam" id="TIGR02738">
    <property type="entry name" value="TrbB"/>
    <property type="match status" value="1"/>
</dbReference>
<reference evidence="4" key="1">
    <citation type="submission" date="2014-09" db="EMBL/GenBank/DDBJ databases">
        <authorList>
            <person name="Hjerde E."/>
        </authorList>
    </citation>
    <scope>NUCLEOTIDE SEQUENCE [LARGE SCALE GENOMIC DNA]</scope>
    <source>
        <strain evidence="4">06/09/139</strain>
        <plasmid evidence="4">pAWOD920</plasmid>
    </source>
</reference>
<accession>A0A090I839</accession>
<dbReference type="InterPro" id="IPR017937">
    <property type="entry name" value="Thioredoxin_CS"/>
</dbReference>
<feature type="signal peptide" evidence="2">
    <location>
        <begin position="1"/>
        <end position="23"/>
    </location>
</feature>
<dbReference type="AlphaFoldDB" id="A0A090I839"/>
<evidence type="ECO:0000313" key="4">
    <source>
        <dbReference type="Proteomes" id="UP000032427"/>
    </source>
</evidence>
<dbReference type="HOGENOM" id="CLU_1584430_0_0_6"/>
<geneLocation type="plasmid" evidence="3 4">
    <name>pAWOD920</name>
</geneLocation>
<feature type="chain" id="PRO_5001857210" evidence="2">
    <location>
        <begin position="24"/>
        <end position="164"/>
    </location>
</feature>
<dbReference type="InterPro" id="IPR036249">
    <property type="entry name" value="Thioredoxin-like_sf"/>
</dbReference>
<gene>
    <name evidence="3" type="primary">trbB</name>
    <name evidence="3" type="ORF">AWOD_p920_19</name>
</gene>
<dbReference type="Pfam" id="PF13728">
    <property type="entry name" value="TraF"/>
    <property type="match status" value="1"/>
</dbReference>
<dbReference type="Proteomes" id="UP000032427">
    <property type="component" value="Plasmid pAWOD920"/>
</dbReference>
<dbReference type="PROSITE" id="PS00194">
    <property type="entry name" value="THIOREDOXIN_1"/>
    <property type="match status" value="1"/>
</dbReference>
<dbReference type="EMBL" id="LN554848">
    <property type="protein sequence ID" value="CED57945.1"/>
    <property type="molecule type" value="Genomic_DNA"/>
</dbReference>
<evidence type="ECO:0000313" key="3">
    <source>
        <dbReference type="EMBL" id="CED57945.1"/>
    </source>
</evidence>
<dbReference type="SUPFAM" id="SSF52833">
    <property type="entry name" value="Thioredoxin-like"/>
    <property type="match status" value="1"/>
</dbReference>
<sequence>MRYHQKGAWLLLFLSLNSYTVTANTLTDIINTKEQRLQTNSNPTIKTNTQEYGLAFIFSSTCPHCQRFAPTLEAFAATTGLPVYAFSADGKGIHTYSTPLMATPDVMNTFFPNQESIIYPALFLVNLDTRAHVPLSLGNVPFSALDTTYKAAMSYPHIKARLAK</sequence>
<evidence type="ECO:0000256" key="1">
    <source>
        <dbReference type="ARBA" id="ARBA00023284"/>
    </source>
</evidence>
<dbReference type="PATRIC" id="fig|80852.17.peg.4178"/>
<protein>
    <submittedName>
        <fullName evidence="3">Conjugative transfer protein TrbB</fullName>
    </submittedName>
</protein>
<keyword evidence="3" id="KW-0614">Plasmid</keyword>
<proteinExistence type="predicted"/>
<keyword evidence="4" id="KW-1185">Reference proteome</keyword>
<dbReference type="Gene3D" id="3.40.30.10">
    <property type="entry name" value="Glutaredoxin"/>
    <property type="match status" value="1"/>
</dbReference>
<organism evidence="3 4">
    <name type="scientific">Aliivibrio wodanis</name>
    <dbReference type="NCBI Taxonomy" id="80852"/>
    <lineage>
        <taxon>Bacteria</taxon>
        <taxon>Pseudomonadati</taxon>
        <taxon>Pseudomonadota</taxon>
        <taxon>Gammaproteobacteria</taxon>
        <taxon>Vibrionales</taxon>
        <taxon>Vibrionaceae</taxon>
        <taxon>Aliivibrio</taxon>
    </lineage>
</organism>
<keyword evidence="1" id="KW-0676">Redox-active center</keyword>
<dbReference type="InterPro" id="IPR039555">
    <property type="entry name" value="TraF/TrbB"/>
</dbReference>
<dbReference type="KEGG" id="awd:AWOD_p920_19"/>
<evidence type="ECO:0000256" key="2">
    <source>
        <dbReference type="SAM" id="SignalP"/>
    </source>
</evidence>
<name>A0A090I839_9GAMM</name>
<keyword evidence="2" id="KW-0732">Signal</keyword>